<keyword evidence="3" id="KW-1185">Reference proteome</keyword>
<keyword evidence="1" id="KW-0175">Coiled coil</keyword>
<accession>A0A8H6MEX4</accession>
<reference evidence="2 3" key="1">
    <citation type="submission" date="2020-07" db="EMBL/GenBank/DDBJ databases">
        <title>Comparative genomics of pyrophilous fungi reveals a link between fire events and developmental genes.</title>
        <authorList>
            <consortium name="DOE Joint Genome Institute"/>
            <person name="Steindorff A.S."/>
            <person name="Carver A."/>
            <person name="Calhoun S."/>
            <person name="Stillman K."/>
            <person name="Liu H."/>
            <person name="Lipzen A."/>
            <person name="Pangilinan J."/>
            <person name="Labutti K."/>
            <person name="Bruns T.D."/>
            <person name="Grigoriev I.V."/>
        </authorList>
    </citation>
    <scope>NUCLEOTIDE SEQUENCE [LARGE SCALE GENOMIC DNA]</scope>
    <source>
        <strain evidence="2 3">CBS 144469</strain>
    </source>
</reference>
<comment type="caution">
    <text evidence="2">The sequence shown here is derived from an EMBL/GenBank/DDBJ whole genome shotgun (WGS) entry which is preliminary data.</text>
</comment>
<proteinExistence type="predicted"/>
<name>A0A8H6MEX4_9AGAR</name>
<evidence type="ECO:0008006" key="4">
    <source>
        <dbReference type="Google" id="ProtNLM"/>
    </source>
</evidence>
<feature type="coiled-coil region" evidence="1">
    <location>
        <begin position="24"/>
        <end position="58"/>
    </location>
</feature>
<dbReference type="Proteomes" id="UP000521943">
    <property type="component" value="Unassembled WGS sequence"/>
</dbReference>
<evidence type="ECO:0000256" key="1">
    <source>
        <dbReference type="SAM" id="Coils"/>
    </source>
</evidence>
<organism evidence="2 3">
    <name type="scientific">Ephemerocybe angulata</name>
    <dbReference type="NCBI Taxonomy" id="980116"/>
    <lineage>
        <taxon>Eukaryota</taxon>
        <taxon>Fungi</taxon>
        <taxon>Dikarya</taxon>
        <taxon>Basidiomycota</taxon>
        <taxon>Agaricomycotina</taxon>
        <taxon>Agaricomycetes</taxon>
        <taxon>Agaricomycetidae</taxon>
        <taxon>Agaricales</taxon>
        <taxon>Agaricineae</taxon>
        <taxon>Psathyrellaceae</taxon>
        <taxon>Ephemerocybe</taxon>
    </lineage>
</organism>
<evidence type="ECO:0000313" key="3">
    <source>
        <dbReference type="Proteomes" id="UP000521943"/>
    </source>
</evidence>
<dbReference type="EMBL" id="JACGCI010000006">
    <property type="protein sequence ID" value="KAF6763294.1"/>
    <property type="molecule type" value="Genomic_DNA"/>
</dbReference>
<dbReference type="AlphaFoldDB" id="A0A8H6MEX4"/>
<sequence length="566" mass="64834">MVREQATPLADLLYKNAPPNELDIEIIQKRSETTDKRIAELRSELEDLEEQRYLHKCVFCPARRIPTEVLTMIFDLASTKPPPRYGNSINNFVDDLWERDKNCLSKISRVCWRWRDIAYSSGHLWAMQRARIPTLTQEQCGTLLRWYGRSEGTPKTLKLDILSLRRPSCECYKQGETQLCSNAVLQRLLEEGAPFSRISMRMLKPACFKSIVRYIKSTAGTNGTTTSAAQHWWDQVQELVLDFGGNDRDWLHPDFPAQSIFATDSFPDSLNSLTLDLTRLAMERQNFLDIPAAMLRKLITFSLTYFLGRPLFLTALQNCTNVENLSLYLRDDEYSCTESIADLVNVTHDGHVVLPKVKSLRLRIKDAAAVAKHLSLLRFPGLLELSIACDYDHNRPAQYSTILKAIGMFSPDAPQALASLSVAGNIYTRDLYNLFSSITSPVTHLATDATFDPREFLRLARATAGTSNLLPSLQFLEVRDFTCDFHLDSLFLYIKGRQKHGKKKGKIVMKPPYDRLKWVMLKITWSERDLQKAYYKESATLRMLRESFGIKVDRMGYDPELEESDV</sequence>
<dbReference type="OrthoDB" id="10282947at2759"/>
<protein>
    <recommendedName>
        <fullName evidence="4">F-box domain-containing protein</fullName>
    </recommendedName>
</protein>
<gene>
    <name evidence="2" type="ORF">DFP72DRAFT_1164222</name>
</gene>
<evidence type="ECO:0000313" key="2">
    <source>
        <dbReference type="EMBL" id="KAF6763294.1"/>
    </source>
</evidence>